<dbReference type="InterPro" id="IPR029465">
    <property type="entry name" value="ATPgrasp_TupA"/>
</dbReference>
<feature type="domain" description="ATP-grasp" evidence="2">
    <location>
        <begin position="81"/>
        <end position="299"/>
    </location>
</feature>
<dbReference type="GO" id="GO:0046872">
    <property type="term" value="F:metal ion binding"/>
    <property type="evidence" value="ECO:0007669"/>
    <property type="project" value="InterPro"/>
</dbReference>
<reference evidence="4" key="1">
    <citation type="submission" date="2017-01" db="EMBL/GenBank/DDBJ databases">
        <authorList>
            <person name="Varghese N."/>
            <person name="Submissions S."/>
        </authorList>
    </citation>
    <scope>NUCLEOTIDE SEQUENCE [LARGE SCALE GENOMIC DNA]</scope>
    <source>
        <strain evidence="4">LP100</strain>
    </source>
</reference>
<evidence type="ECO:0000313" key="4">
    <source>
        <dbReference type="Proteomes" id="UP000187181"/>
    </source>
</evidence>
<name>A0A1R3XPL9_9BACT</name>
<dbReference type="Pfam" id="PF14305">
    <property type="entry name" value="ATPgrasp_TupA"/>
    <property type="match status" value="1"/>
</dbReference>
<protein>
    <submittedName>
        <fullName evidence="3">TupA-like ATPgrasp</fullName>
    </submittedName>
</protein>
<evidence type="ECO:0000259" key="2">
    <source>
        <dbReference type="PROSITE" id="PS50975"/>
    </source>
</evidence>
<dbReference type="PROSITE" id="PS50975">
    <property type="entry name" value="ATP_GRASP"/>
    <property type="match status" value="1"/>
</dbReference>
<evidence type="ECO:0000256" key="1">
    <source>
        <dbReference type="PROSITE-ProRule" id="PRU00409"/>
    </source>
</evidence>
<dbReference type="STRING" id="1317125.SAMN05444128_3229"/>
<dbReference type="EMBL" id="FTPP01000003">
    <property type="protein sequence ID" value="SIT93817.1"/>
    <property type="molecule type" value="Genomic_DNA"/>
</dbReference>
<keyword evidence="1" id="KW-0547">Nucleotide-binding</keyword>
<dbReference type="AlphaFoldDB" id="A0A1R3XPL9"/>
<dbReference type="SUPFAM" id="SSF56059">
    <property type="entry name" value="Glutathione synthetase ATP-binding domain-like"/>
    <property type="match status" value="1"/>
</dbReference>
<organism evidence="3 4">
    <name type="scientific">Pontibacter indicus</name>
    <dbReference type="NCBI Taxonomy" id="1317125"/>
    <lineage>
        <taxon>Bacteria</taxon>
        <taxon>Pseudomonadati</taxon>
        <taxon>Bacteroidota</taxon>
        <taxon>Cytophagia</taxon>
        <taxon>Cytophagales</taxon>
        <taxon>Hymenobacteraceae</taxon>
        <taxon>Pontibacter</taxon>
    </lineage>
</organism>
<keyword evidence="4" id="KW-1185">Reference proteome</keyword>
<dbReference type="GO" id="GO:0005524">
    <property type="term" value="F:ATP binding"/>
    <property type="evidence" value="ECO:0007669"/>
    <property type="project" value="UniProtKB-UniRule"/>
</dbReference>
<dbReference type="Proteomes" id="UP000187181">
    <property type="component" value="Unassembled WGS sequence"/>
</dbReference>
<proteinExistence type="predicted"/>
<gene>
    <name evidence="3" type="ORF">SAMN05444128_3229</name>
</gene>
<evidence type="ECO:0000313" key="3">
    <source>
        <dbReference type="EMBL" id="SIT93817.1"/>
    </source>
</evidence>
<dbReference type="OrthoDB" id="9791827at2"/>
<keyword evidence="1" id="KW-0067">ATP-binding</keyword>
<sequence>MLTNRIESINLRIGRIRYKLMKALKIESEFSRRIKYRHKTFWTGEGNRDAIYRTMNANDPIEKWEDIENWQRKLSNKHNSRQFAIKHSCNVPELYWQGRDVDKIDFSSLPKNFVIRPITGSGGSSIYLIKDSKNLFDGKSYTQQELINSMSVVIDKHPNQEFLIEEFVTDEKGNQRIPDDYKFYMFNGEVACIQIINRLSPSRGKTSFYDVNWTPLPRVQLNYATGENQQAPKCLDEMVRAAKDLSRAYKIFARIDFYATHKGAVFGEITPTPFLGSAFTSFGNKLLISKWDKYCKGMI</sequence>
<dbReference type="InterPro" id="IPR011761">
    <property type="entry name" value="ATP-grasp"/>
</dbReference>
<accession>A0A1R3XPL9</accession>
<dbReference type="Gene3D" id="3.30.470.20">
    <property type="entry name" value="ATP-grasp fold, B domain"/>
    <property type="match status" value="1"/>
</dbReference>